<reference evidence="6" key="1">
    <citation type="submission" date="2015-07" db="EMBL/GenBank/DDBJ databases">
        <title>Complete genome sequence and phylogenetic analysis of Limnochorda pilosa.</title>
        <authorList>
            <person name="Watanabe M."/>
            <person name="Kojima H."/>
            <person name="Fukui M."/>
        </authorList>
    </citation>
    <scope>NUCLEOTIDE SEQUENCE [LARGE SCALE GENOMIC DNA]</scope>
    <source>
        <strain evidence="6">HC45</strain>
    </source>
</reference>
<dbReference type="Pfam" id="PF12833">
    <property type="entry name" value="HTH_18"/>
    <property type="match status" value="1"/>
</dbReference>
<dbReference type="Proteomes" id="UP000065807">
    <property type="component" value="Chromosome"/>
</dbReference>
<dbReference type="SUPFAM" id="SSF46689">
    <property type="entry name" value="Homeodomain-like"/>
    <property type="match status" value="2"/>
</dbReference>
<dbReference type="GO" id="GO:0003700">
    <property type="term" value="F:DNA-binding transcription factor activity"/>
    <property type="evidence" value="ECO:0007669"/>
    <property type="project" value="InterPro"/>
</dbReference>
<sequence>MHAIEGRVWVDAPWTGGVLYVGAFAGHRIGGDPVAWQLLPAPGSFLLEQVPPGRWYLHAVACPSWRPEEQRFPEATAWGSFGGPYGHGRPVDPDRGGAHPIDASPLWADLTYMPAQQPLLTEEQWEVVRHVQRRLSAPGEAVTLDGLCREVHLTRHYLATLFKRATGFSPQEYRARFRTERAKELLIETERSVLEVALEVGYDSPSHLHRLFARYLGIAPAPFRRRARALQGAEPVQLPMGVVVGGAPVASTLLRGSVVYEGRRRGLVIYVGAFPRPFPDTYPAAWAALPRPGPFTLQVPPGEHYILACYCSERMRYPGDMATAFADGGFGPVSVRDGAELESLAITLRDDDTAARFTGRWFEVFLPDGRQRGSQIIPERGAAPVRGEAR</sequence>
<dbReference type="InterPro" id="IPR050204">
    <property type="entry name" value="AraC_XylS_family_regulators"/>
</dbReference>
<dbReference type="STRING" id="1555112.LIP_1831"/>
<dbReference type="InterPro" id="IPR009057">
    <property type="entry name" value="Homeodomain-like_sf"/>
</dbReference>
<evidence type="ECO:0000256" key="3">
    <source>
        <dbReference type="ARBA" id="ARBA00023163"/>
    </source>
</evidence>
<dbReference type="EMBL" id="AP014924">
    <property type="protein sequence ID" value="BAS27675.1"/>
    <property type="molecule type" value="Genomic_DNA"/>
</dbReference>
<dbReference type="GO" id="GO:0043565">
    <property type="term" value="F:sequence-specific DNA binding"/>
    <property type="evidence" value="ECO:0007669"/>
    <property type="project" value="InterPro"/>
</dbReference>
<dbReference type="RefSeq" id="WP_068136867.1">
    <property type="nucleotide sequence ID" value="NZ_AP014924.1"/>
</dbReference>
<evidence type="ECO:0000256" key="1">
    <source>
        <dbReference type="ARBA" id="ARBA00023015"/>
    </source>
</evidence>
<evidence type="ECO:0000256" key="2">
    <source>
        <dbReference type="ARBA" id="ARBA00023125"/>
    </source>
</evidence>
<evidence type="ECO:0000313" key="6">
    <source>
        <dbReference type="Proteomes" id="UP000065807"/>
    </source>
</evidence>
<organism evidence="5 6">
    <name type="scientific">Limnochorda pilosa</name>
    <dbReference type="NCBI Taxonomy" id="1555112"/>
    <lineage>
        <taxon>Bacteria</taxon>
        <taxon>Bacillati</taxon>
        <taxon>Bacillota</taxon>
        <taxon>Limnochordia</taxon>
        <taxon>Limnochordales</taxon>
        <taxon>Limnochordaceae</taxon>
        <taxon>Limnochorda</taxon>
    </lineage>
</organism>
<feature type="domain" description="HTH araC/xylS-type" evidence="4">
    <location>
        <begin position="125"/>
        <end position="226"/>
    </location>
</feature>
<dbReference type="PANTHER" id="PTHR46796">
    <property type="entry name" value="HTH-TYPE TRANSCRIPTIONAL ACTIVATOR RHAS-RELATED"/>
    <property type="match status" value="1"/>
</dbReference>
<protein>
    <recommendedName>
        <fullName evidence="4">HTH araC/xylS-type domain-containing protein</fullName>
    </recommendedName>
</protein>
<reference evidence="6" key="2">
    <citation type="journal article" date="2016" name="Int. J. Syst. Evol. Microbiol.">
        <title>Complete genome sequence and cell structure of Limnochorda pilosa, a Gram-negative spore-former within the phylum Firmicutes.</title>
        <authorList>
            <person name="Watanabe M."/>
            <person name="Kojima H."/>
            <person name="Fukui M."/>
        </authorList>
    </citation>
    <scope>NUCLEOTIDE SEQUENCE [LARGE SCALE GENOMIC DNA]</scope>
    <source>
        <strain evidence="6">HC45</strain>
    </source>
</reference>
<keyword evidence="6" id="KW-1185">Reference proteome</keyword>
<gene>
    <name evidence="5" type="ORF">LIP_1831</name>
</gene>
<dbReference type="KEGG" id="lpil:LIP_1831"/>
<dbReference type="Gene3D" id="1.10.10.60">
    <property type="entry name" value="Homeodomain-like"/>
    <property type="match status" value="2"/>
</dbReference>
<proteinExistence type="predicted"/>
<evidence type="ECO:0000259" key="4">
    <source>
        <dbReference type="PROSITE" id="PS01124"/>
    </source>
</evidence>
<dbReference type="PROSITE" id="PS01124">
    <property type="entry name" value="HTH_ARAC_FAMILY_2"/>
    <property type="match status" value="1"/>
</dbReference>
<dbReference type="InterPro" id="IPR018060">
    <property type="entry name" value="HTH_AraC"/>
</dbReference>
<name>A0A0K2SKR1_LIMPI</name>
<dbReference type="AlphaFoldDB" id="A0A0K2SKR1"/>
<keyword evidence="1" id="KW-0805">Transcription regulation</keyword>
<keyword evidence="3" id="KW-0804">Transcription</keyword>
<keyword evidence="2" id="KW-0238">DNA-binding</keyword>
<accession>A0A0K2SKR1</accession>
<dbReference type="OrthoDB" id="9813413at2"/>
<evidence type="ECO:0000313" key="5">
    <source>
        <dbReference type="EMBL" id="BAS27675.1"/>
    </source>
</evidence>
<dbReference type="SMART" id="SM00342">
    <property type="entry name" value="HTH_ARAC"/>
    <property type="match status" value="1"/>
</dbReference>